<organism evidence="2 3">
    <name type="scientific">Actinoallomurus bryophytorum</name>
    <dbReference type="NCBI Taxonomy" id="1490222"/>
    <lineage>
        <taxon>Bacteria</taxon>
        <taxon>Bacillati</taxon>
        <taxon>Actinomycetota</taxon>
        <taxon>Actinomycetes</taxon>
        <taxon>Streptosporangiales</taxon>
        <taxon>Thermomonosporaceae</taxon>
        <taxon>Actinoallomurus</taxon>
    </lineage>
</organism>
<evidence type="ECO:0000256" key="1">
    <source>
        <dbReference type="SAM" id="MobiDB-lite"/>
    </source>
</evidence>
<feature type="region of interest" description="Disordered" evidence="1">
    <location>
        <begin position="1"/>
        <end position="27"/>
    </location>
</feature>
<gene>
    <name evidence="2" type="ORF">FB559_7960</name>
</gene>
<proteinExistence type="predicted"/>
<reference evidence="2 3" key="1">
    <citation type="submission" date="2019-06" db="EMBL/GenBank/DDBJ databases">
        <title>Sequencing the genomes of 1000 actinobacteria strains.</title>
        <authorList>
            <person name="Klenk H.-P."/>
        </authorList>
    </citation>
    <scope>NUCLEOTIDE SEQUENCE [LARGE SCALE GENOMIC DNA]</scope>
    <source>
        <strain evidence="2 3">DSM 102200</strain>
    </source>
</reference>
<dbReference type="EMBL" id="VFOZ01000002">
    <property type="protein sequence ID" value="TQL90650.1"/>
    <property type="molecule type" value="Genomic_DNA"/>
</dbReference>
<evidence type="ECO:0000313" key="3">
    <source>
        <dbReference type="Proteomes" id="UP000316096"/>
    </source>
</evidence>
<keyword evidence="3" id="KW-1185">Reference proteome</keyword>
<accession>A0A543C0P5</accession>
<name>A0A543C0P5_9ACTN</name>
<comment type="caution">
    <text evidence="2">The sequence shown here is derived from an EMBL/GenBank/DDBJ whole genome shotgun (WGS) entry which is preliminary data.</text>
</comment>
<evidence type="ECO:0000313" key="2">
    <source>
        <dbReference type="EMBL" id="TQL90650.1"/>
    </source>
</evidence>
<dbReference type="Proteomes" id="UP000316096">
    <property type="component" value="Unassembled WGS sequence"/>
</dbReference>
<dbReference type="AlphaFoldDB" id="A0A543C0P5"/>
<sequence>MIVSTVAMRTDSRTYSRRKSGSSRSSARSFRNWLAITENARAAPSLEGRTVEAIGGDAEWVVLSRSFLAWLREKVCPGQDELMLRLIP</sequence>
<protein>
    <submittedName>
        <fullName evidence="2">Uncharacterized protein</fullName>
    </submittedName>
</protein>